<dbReference type="PANTHER" id="PTHR11496:SF83">
    <property type="entry name" value="HYDROXYACID-OXOACID TRANSHYDROGENASE, MITOCHONDRIAL"/>
    <property type="match status" value="1"/>
</dbReference>
<dbReference type="PROSITE" id="PS00913">
    <property type="entry name" value="ADH_IRON_1"/>
    <property type="match status" value="1"/>
</dbReference>
<accession>A0ABS6ECI2</accession>
<evidence type="ECO:0000259" key="3">
    <source>
        <dbReference type="Pfam" id="PF25137"/>
    </source>
</evidence>
<feature type="domain" description="Fe-containing alcohol dehydrogenase-like C-terminal" evidence="3">
    <location>
        <begin position="187"/>
        <end position="373"/>
    </location>
</feature>
<name>A0ABS6ECI2_9CLOT</name>
<dbReference type="Pfam" id="PF00465">
    <property type="entry name" value="Fe-ADH"/>
    <property type="match status" value="1"/>
</dbReference>
<evidence type="ECO:0000256" key="1">
    <source>
        <dbReference type="ARBA" id="ARBA00023002"/>
    </source>
</evidence>
<organism evidence="4 5">
    <name type="scientific">Clostridium mobile</name>
    <dbReference type="NCBI Taxonomy" id="2841512"/>
    <lineage>
        <taxon>Bacteria</taxon>
        <taxon>Bacillati</taxon>
        <taxon>Bacillota</taxon>
        <taxon>Clostridia</taxon>
        <taxon>Eubacteriales</taxon>
        <taxon>Clostridiaceae</taxon>
        <taxon>Clostridium</taxon>
    </lineage>
</organism>
<evidence type="ECO:0000259" key="2">
    <source>
        <dbReference type="Pfam" id="PF00465"/>
    </source>
</evidence>
<dbReference type="EMBL" id="JAHLQF010000001">
    <property type="protein sequence ID" value="MBU5482898.1"/>
    <property type="molecule type" value="Genomic_DNA"/>
</dbReference>
<dbReference type="RefSeq" id="WP_216437312.1">
    <property type="nucleotide sequence ID" value="NZ_JAHLQF010000001.1"/>
</dbReference>
<comment type="caution">
    <text evidence="4">The sequence shown here is derived from an EMBL/GenBank/DDBJ whole genome shotgun (WGS) entry which is preliminary data.</text>
</comment>
<dbReference type="InterPro" id="IPR056798">
    <property type="entry name" value="ADH_Fe_C"/>
</dbReference>
<keyword evidence="1" id="KW-0560">Oxidoreductase</keyword>
<dbReference type="PANTHER" id="PTHR11496">
    <property type="entry name" value="ALCOHOL DEHYDROGENASE"/>
    <property type="match status" value="1"/>
</dbReference>
<dbReference type="InterPro" id="IPR034802">
    <property type="entry name" value="NADPH_BDH"/>
</dbReference>
<proteinExistence type="predicted"/>
<dbReference type="Proteomes" id="UP000726170">
    <property type="component" value="Unassembled WGS sequence"/>
</dbReference>
<sequence length="378" mass="41713">MKNLILGREEIIIGDGSIKYLSRFKDLKVFIVTGGSSMFNNGAIYEIQSILEDGGCSYYVHSGIKSDPTMEDVLRGLEKMKEFHPDVLVAVGGGSPMDAAKVMALLFEYPDIDLKQISSIELPKKREKLKMIFIPSTSGTASEVTRAAVLTFKEKNRKIGLKTDAFIPDVAILDGNLTLSMPKHIVAETGMDALTHAVECYINNDLDPFTEVISKGAVEGIFKNLTESYKVGSKESRENMHYYQCMAGLAFVNVGLGMAHGISHAIGAAFNLSHGLINAIALPYVLKFNSRDKIVNDKLNKLAQAIMKKDFIKEVVNLNRELNIPKSFKEAGIIEEDFNSKLQVLINNSMEGSTKANPIKPTKEEMNQILNNIFNGQL</sequence>
<dbReference type="CDD" id="cd08179">
    <property type="entry name" value="NADPH_BDH"/>
    <property type="match status" value="1"/>
</dbReference>
<dbReference type="InterPro" id="IPR039697">
    <property type="entry name" value="Alcohol_dehydrogenase_Fe"/>
</dbReference>
<evidence type="ECO:0000313" key="5">
    <source>
        <dbReference type="Proteomes" id="UP000726170"/>
    </source>
</evidence>
<protein>
    <submittedName>
        <fullName evidence="4">Iron-containing alcohol dehydrogenase</fullName>
    </submittedName>
</protein>
<keyword evidence="5" id="KW-1185">Reference proteome</keyword>
<dbReference type="InterPro" id="IPR001670">
    <property type="entry name" value="ADH_Fe/GldA"/>
</dbReference>
<dbReference type="InterPro" id="IPR018211">
    <property type="entry name" value="ADH_Fe_CS"/>
</dbReference>
<gene>
    <name evidence="4" type="ORF">KQI86_01085</name>
</gene>
<evidence type="ECO:0000313" key="4">
    <source>
        <dbReference type="EMBL" id="MBU5482898.1"/>
    </source>
</evidence>
<feature type="domain" description="Alcohol dehydrogenase iron-type/glycerol dehydrogenase GldA" evidence="2">
    <location>
        <begin position="10"/>
        <end position="174"/>
    </location>
</feature>
<dbReference type="Pfam" id="PF25137">
    <property type="entry name" value="ADH_Fe_C"/>
    <property type="match status" value="1"/>
</dbReference>
<reference evidence="4 5" key="1">
    <citation type="submission" date="2021-06" db="EMBL/GenBank/DDBJ databases">
        <authorList>
            <person name="Sun Q."/>
            <person name="Li D."/>
        </authorList>
    </citation>
    <scope>NUCLEOTIDE SEQUENCE [LARGE SCALE GENOMIC DNA]</scope>
    <source>
        <strain evidence="4 5">MSJ-11</strain>
    </source>
</reference>